<feature type="region of interest" description="Disordered" evidence="1">
    <location>
        <begin position="1"/>
        <end position="24"/>
    </location>
</feature>
<dbReference type="AlphaFoldDB" id="A0A2N9W574"/>
<comment type="caution">
    <text evidence="2">The sequence shown here is derived from an EMBL/GenBank/DDBJ whole genome shotgun (WGS) entry which is preliminary data.</text>
</comment>
<proteinExistence type="predicted"/>
<protein>
    <recommendedName>
        <fullName evidence="4">Anti-sigma factor NepR domain-containing protein</fullName>
    </recommendedName>
</protein>
<name>A0A2N9W574_9HYPH</name>
<gene>
    <name evidence="2" type="ORF">B5P45_00125</name>
</gene>
<reference evidence="2 3" key="1">
    <citation type="journal article" date="2017" name="Int J Environ Stud">
        <title>Does the Miocene-Pliocene relict legume Oxytropis triphylla form nitrogen-fixing nodules with a combination of bacterial strains?</title>
        <authorList>
            <person name="Safronova V."/>
            <person name="Belimov A."/>
            <person name="Sazanova A."/>
            <person name="Kuznetsova I."/>
            <person name="Popova J."/>
            <person name="Andronov E."/>
            <person name="Verkhozina A."/>
            <person name="Tikhonovich I."/>
        </authorList>
    </citation>
    <scope>NUCLEOTIDE SEQUENCE [LARGE SCALE GENOMIC DNA]</scope>
    <source>
        <strain evidence="2 3">Tri-38</strain>
    </source>
</reference>
<sequence length="62" mass="7395">MSKGQDMGDGNEEPKRAKINWQPKRPEYREALRSGFRLLPSDKIFEQLLKRLDEAERDQTKY</sequence>
<dbReference type="OrthoDB" id="9973265at2"/>
<evidence type="ECO:0000313" key="2">
    <source>
        <dbReference type="EMBL" id="PIO46892.1"/>
    </source>
</evidence>
<dbReference type="Proteomes" id="UP000232163">
    <property type="component" value="Unassembled WGS sequence"/>
</dbReference>
<organism evidence="2 3">
    <name type="scientific">Phyllobacterium zundukense</name>
    <dbReference type="NCBI Taxonomy" id="1867719"/>
    <lineage>
        <taxon>Bacteria</taxon>
        <taxon>Pseudomonadati</taxon>
        <taxon>Pseudomonadota</taxon>
        <taxon>Alphaproteobacteria</taxon>
        <taxon>Hyphomicrobiales</taxon>
        <taxon>Phyllobacteriaceae</taxon>
        <taxon>Phyllobacterium</taxon>
    </lineage>
</organism>
<accession>A0A2N9W574</accession>
<dbReference type="EMBL" id="MZMT01000002">
    <property type="protein sequence ID" value="PIO46892.1"/>
    <property type="molecule type" value="Genomic_DNA"/>
</dbReference>
<dbReference type="KEGG" id="pht:BLM14_21165"/>
<dbReference type="RefSeq" id="WP_100001915.1">
    <property type="nucleotide sequence ID" value="NZ_CP017941.1"/>
</dbReference>
<evidence type="ECO:0008006" key="4">
    <source>
        <dbReference type="Google" id="ProtNLM"/>
    </source>
</evidence>
<keyword evidence="3" id="KW-1185">Reference proteome</keyword>
<evidence type="ECO:0000256" key="1">
    <source>
        <dbReference type="SAM" id="MobiDB-lite"/>
    </source>
</evidence>
<evidence type="ECO:0000313" key="3">
    <source>
        <dbReference type="Proteomes" id="UP000232163"/>
    </source>
</evidence>